<gene>
    <name evidence="3" type="ORF">FK220_009435</name>
</gene>
<protein>
    <submittedName>
        <fullName evidence="3">Phytanoyl-CoA dioxygenase family protein</fullName>
    </submittedName>
</protein>
<dbReference type="Proteomes" id="UP000707206">
    <property type="component" value="Unassembled WGS sequence"/>
</dbReference>
<proteinExistence type="predicted"/>
<comment type="cofactor">
    <cofactor evidence="1">
        <name>Fe(2+)</name>
        <dbReference type="ChEBI" id="CHEBI:29033"/>
    </cofactor>
</comment>
<sequence>MLSSKQIETYQKDGFLVLRNLFDTEEIDLLKKTAQTDRELDKRSYGRADGEGGTVRLSIWNHPGNNIYGMFSRNERIVKAAEDLLGGEVYHYHSKMILKDAKVGGAWTWHQDYGYWYNFGLLEPLLTSVTIAVDRATRENGCLQVLKGSHAMGRVDHSLTGDQAGADMERVNAAMERFPLVYCEMEPGDAMFFDCNILHRSDQNRSDFSRWSLICCYNSARNNPYKKGQHASYTPLKIVNREAIKNFKFDGSNQDNPVDWVSPDSDKTKEQLKTKENKLEGE</sequence>
<keyword evidence="4" id="KW-1185">Reference proteome</keyword>
<name>A0A967AZV8_9FLAO</name>
<reference evidence="3" key="1">
    <citation type="submission" date="2019-07" db="EMBL/GenBank/DDBJ databases">
        <authorList>
            <person name="De-Chao Zhang Q."/>
        </authorList>
    </citation>
    <scope>NUCLEOTIDE SEQUENCE</scope>
    <source>
        <strain evidence="3">TP-CH-4</strain>
    </source>
</reference>
<evidence type="ECO:0000256" key="2">
    <source>
        <dbReference type="SAM" id="MobiDB-lite"/>
    </source>
</evidence>
<dbReference type="PANTHER" id="PTHR20883">
    <property type="entry name" value="PHYTANOYL-COA DIOXYGENASE DOMAIN CONTAINING 1"/>
    <property type="match status" value="1"/>
</dbReference>
<dbReference type="RefSeq" id="WP_152574060.1">
    <property type="nucleotide sequence ID" value="NZ_VIKU02000002.1"/>
</dbReference>
<dbReference type="PANTHER" id="PTHR20883:SF48">
    <property type="entry name" value="ECTOINE DIOXYGENASE"/>
    <property type="match status" value="1"/>
</dbReference>
<accession>A0A967AZV8</accession>
<evidence type="ECO:0000313" key="3">
    <source>
        <dbReference type="EMBL" id="NHF59561.1"/>
    </source>
</evidence>
<dbReference type="AlphaFoldDB" id="A0A967AZV8"/>
<comment type="caution">
    <text evidence="3">The sequence shown here is derived from an EMBL/GenBank/DDBJ whole genome shotgun (WGS) entry which is preliminary data.</text>
</comment>
<feature type="region of interest" description="Disordered" evidence="2">
    <location>
        <begin position="249"/>
        <end position="282"/>
    </location>
</feature>
<evidence type="ECO:0000313" key="4">
    <source>
        <dbReference type="Proteomes" id="UP000707206"/>
    </source>
</evidence>
<organism evidence="3 4">
    <name type="scientific">Pelagihabitans pacificus</name>
    <dbReference type="NCBI Taxonomy" id="2696054"/>
    <lineage>
        <taxon>Bacteria</taxon>
        <taxon>Pseudomonadati</taxon>
        <taxon>Bacteroidota</taxon>
        <taxon>Flavobacteriia</taxon>
        <taxon>Flavobacteriales</taxon>
        <taxon>Flavobacteriaceae</taxon>
        <taxon>Pelagihabitans</taxon>
    </lineage>
</organism>
<dbReference type="Gene3D" id="2.60.120.620">
    <property type="entry name" value="q2cbj1_9rhob like domain"/>
    <property type="match status" value="1"/>
</dbReference>
<evidence type="ECO:0000256" key="1">
    <source>
        <dbReference type="ARBA" id="ARBA00001954"/>
    </source>
</evidence>
<dbReference type="InterPro" id="IPR008775">
    <property type="entry name" value="Phytyl_CoA_dOase-like"/>
</dbReference>
<dbReference type="EMBL" id="VIKU02000002">
    <property type="protein sequence ID" value="NHF59561.1"/>
    <property type="molecule type" value="Genomic_DNA"/>
</dbReference>
<keyword evidence="3" id="KW-0223">Dioxygenase</keyword>
<keyword evidence="3" id="KW-0560">Oxidoreductase</keyword>
<dbReference type="GO" id="GO:0005506">
    <property type="term" value="F:iron ion binding"/>
    <property type="evidence" value="ECO:0007669"/>
    <property type="project" value="UniProtKB-ARBA"/>
</dbReference>
<dbReference type="Pfam" id="PF05721">
    <property type="entry name" value="PhyH"/>
    <property type="match status" value="1"/>
</dbReference>
<feature type="compositionally biased region" description="Basic and acidic residues" evidence="2">
    <location>
        <begin position="264"/>
        <end position="282"/>
    </location>
</feature>
<reference evidence="3" key="2">
    <citation type="submission" date="2020-03" db="EMBL/GenBank/DDBJ databases">
        <title>Flavobacteriaceae bacterium strain TP-CH-4, a member of the family Flavobacteriaceae isolated from a deep-sea seamount.</title>
        <authorList>
            <person name="Zhang D.-C."/>
        </authorList>
    </citation>
    <scope>NUCLEOTIDE SEQUENCE</scope>
    <source>
        <strain evidence="3">TP-CH-4</strain>
    </source>
</reference>
<dbReference type="SUPFAM" id="SSF51197">
    <property type="entry name" value="Clavaminate synthase-like"/>
    <property type="match status" value="1"/>
</dbReference>
<dbReference type="GO" id="GO:0016706">
    <property type="term" value="F:2-oxoglutarate-dependent dioxygenase activity"/>
    <property type="evidence" value="ECO:0007669"/>
    <property type="project" value="UniProtKB-ARBA"/>
</dbReference>